<comment type="caution">
    <text evidence="2">The sequence shown here is derived from an EMBL/GenBank/DDBJ whole genome shotgun (WGS) entry which is preliminary data.</text>
</comment>
<reference evidence="2" key="1">
    <citation type="submission" date="2023-11" db="EMBL/GenBank/DDBJ databases">
        <title>WGS of Aeromonas in Northern Israel.</title>
        <authorList>
            <person name="Hershko Y."/>
        </authorList>
    </citation>
    <scope>NUCLEOTIDE SEQUENCE</scope>
    <source>
        <strain evidence="2">02297</strain>
    </source>
</reference>
<gene>
    <name evidence="2" type="ORF">SJS82_21215</name>
</gene>
<keyword evidence="1" id="KW-0472">Membrane</keyword>
<accession>A0AAP6GGR1</accession>
<dbReference type="RefSeq" id="WP_319918218.1">
    <property type="nucleotide sequence ID" value="NZ_JAWZXF010000030.1"/>
</dbReference>
<keyword evidence="1" id="KW-0812">Transmembrane</keyword>
<dbReference type="InterPro" id="IPR025489">
    <property type="entry name" value="DUF4381"/>
</dbReference>
<dbReference type="Proteomes" id="UP001285835">
    <property type="component" value="Unassembled WGS sequence"/>
</dbReference>
<dbReference type="Pfam" id="PF14316">
    <property type="entry name" value="DUF4381"/>
    <property type="match status" value="1"/>
</dbReference>
<sequence length="167" mass="18986">MTAQVPDIAQLKELAIPTPPVSYLPQTWGWLLLLLIVLSLLLLWGGRRWWQWRRDRYRREAQARLEELRLSLADPQSRLAALRALPGLLKRVAISMPGGEGARPLGGDAWMAFLARSAPFPLPTHFAEDLFTLAYAPSSRVLDIPHGRIDEIFQLSRRWIGEHHVAV</sequence>
<proteinExistence type="predicted"/>
<feature type="transmembrane region" description="Helical" evidence="1">
    <location>
        <begin position="27"/>
        <end position="46"/>
    </location>
</feature>
<evidence type="ECO:0000256" key="1">
    <source>
        <dbReference type="SAM" id="Phobius"/>
    </source>
</evidence>
<dbReference type="AlphaFoldDB" id="A0AAP6GGR1"/>
<name>A0AAP6GGR1_AERME</name>
<protein>
    <submittedName>
        <fullName evidence="2">DUF4381 domain-containing protein</fullName>
    </submittedName>
</protein>
<keyword evidence="1" id="KW-1133">Transmembrane helix</keyword>
<organism evidence="2 3">
    <name type="scientific">Aeromonas media</name>
    <dbReference type="NCBI Taxonomy" id="651"/>
    <lineage>
        <taxon>Bacteria</taxon>
        <taxon>Pseudomonadati</taxon>
        <taxon>Pseudomonadota</taxon>
        <taxon>Gammaproteobacteria</taxon>
        <taxon>Aeromonadales</taxon>
        <taxon>Aeromonadaceae</taxon>
        <taxon>Aeromonas</taxon>
    </lineage>
</organism>
<dbReference type="EMBL" id="JAWZXF010000030">
    <property type="protein sequence ID" value="MDX7924439.1"/>
    <property type="molecule type" value="Genomic_DNA"/>
</dbReference>
<evidence type="ECO:0000313" key="2">
    <source>
        <dbReference type="EMBL" id="MDX7924439.1"/>
    </source>
</evidence>
<evidence type="ECO:0000313" key="3">
    <source>
        <dbReference type="Proteomes" id="UP001285835"/>
    </source>
</evidence>